<keyword evidence="5" id="KW-1185">Reference proteome</keyword>
<keyword evidence="2" id="KW-0472">Membrane</keyword>
<dbReference type="InterPro" id="IPR038765">
    <property type="entry name" value="Papain-like_cys_pep_sf"/>
</dbReference>
<accession>A0A4Q9KJW6</accession>
<comment type="caution">
    <text evidence="4">The sequence shown here is derived from an EMBL/GenBank/DDBJ whole genome shotgun (WGS) entry which is preliminary data.</text>
</comment>
<dbReference type="AlphaFoldDB" id="A0A4Q9KJW6"/>
<dbReference type="Proteomes" id="UP000291933">
    <property type="component" value="Unassembled WGS sequence"/>
</dbReference>
<keyword evidence="2" id="KW-1133">Transmembrane helix</keyword>
<protein>
    <submittedName>
        <fullName evidence="4">Transglutaminase domain-containing protein</fullName>
    </submittedName>
</protein>
<evidence type="ECO:0000256" key="2">
    <source>
        <dbReference type="SAM" id="Phobius"/>
    </source>
</evidence>
<organism evidence="4 5">
    <name type="scientific">Propioniciclava tarda</name>
    <dbReference type="NCBI Taxonomy" id="433330"/>
    <lineage>
        <taxon>Bacteria</taxon>
        <taxon>Bacillati</taxon>
        <taxon>Actinomycetota</taxon>
        <taxon>Actinomycetes</taxon>
        <taxon>Propionibacteriales</taxon>
        <taxon>Propionibacteriaceae</taxon>
        <taxon>Propioniciclava</taxon>
    </lineage>
</organism>
<evidence type="ECO:0000313" key="5">
    <source>
        <dbReference type="Proteomes" id="UP000291933"/>
    </source>
</evidence>
<dbReference type="EMBL" id="SDMR01000010">
    <property type="protein sequence ID" value="TBT94747.1"/>
    <property type="molecule type" value="Genomic_DNA"/>
</dbReference>
<feature type="region of interest" description="Disordered" evidence="1">
    <location>
        <begin position="517"/>
        <end position="564"/>
    </location>
</feature>
<feature type="transmembrane region" description="Helical" evidence="2">
    <location>
        <begin position="64"/>
        <end position="87"/>
    </location>
</feature>
<dbReference type="PANTHER" id="PTHR42736">
    <property type="entry name" value="PROTEIN-GLUTAMINE GAMMA-GLUTAMYLTRANSFERASE"/>
    <property type="match status" value="1"/>
</dbReference>
<evidence type="ECO:0000313" key="4">
    <source>
        <dbReference type="EMBL" id="TBT94747.1"/>
    </source>
</evidence>
<dbReference type="Pfam" id="PF11992">
    <property type="entry name" value="TgpA_N"/>
    <property type="match status" value="1"/>
</dbReference>
<name>A0A4Q9KJW6_PROTD</name>
<gene>
    <name evidence="4" type="ORF">ET996_09120</name>
</gene>
<dbReference type="SUPFAM" id="SSF54001">
    <property type="entry name" value="Cysteine proteinases"/>
    <property type="match status" value="1"/>
</dbReference>
<proteinExistence type="predicted"/>
<dbReference type="Gene3D" id="3.10.620.30">
    <property type="match status" value="1"/>
</dbReference>
<dbReference type="SMART" id="SM00460">
    <property type="entry name" value="TGc"/>
    <property type="match status" value="1"/>
</dbReference>
<feature type="transmembrane region" description="Helical" evidence="2">
    <location>
        <begin position="571"/>
        <end position="592"/>
    </location>
</feature>
<feature type="transmembrane region" description="Helical" evidence="2">
    <location>
        <begin position="161"/>
        <end position="182"/>
    </location>
</feature>
<evidence type="ECO:0000259" key="3">
    <source>
        <dbReference type="SMART" id="SM00460"/>
    </source>
</evidence>
<dbReference type="InterPro" id="IPR021878">
    <property type="entry name" value="TgpA_N"/>
</dbReference>
<reference evidence="4 5" key="1">
    <citation type="submission" date="2019-01" db="EMBL/GenBank/DDBJ databases">
        <title>Lactibacter flavus gen. nov., sp. nov., a novel bacterium of the family Propionibacteriaceae isolated from raw milk and dairy products.</title>
        <authorList>
            <person name="Huptas C."/>
            <person name="Wenning M."/>
            <person name="Breitenwieser F."/>
            <person name="Doll E."/>
            <person name="Von Neubeck M."/>
            <person name="Busse H.-J."/>
            <person name="Scherer S."/>
        </authorList>
    </citation>
    <scope>NUCLEOTIDE SEQUENCE [LARGE SCALE GENOMIC DNA]</scope>
    <source>
        <strain evidence="5">DSM 22130 / JCM 15804 / WR061</strain>
    </source>
</reference>
<sequence length="711" mass="72997">MKGPPVARKALLGLALLLAVVPPLTTWTAIVRDPSALVLAGGGALGVIATGIVVRTLRVPERFVVALQVIVLAGVLAWVASSLGGLLRVPALVADGVRHLATSSAPVSPSMGTTLLLFIAIGVLALAADVVTIALEHPLAALAPLLVLLLVPALVPKTHAGPVTGMLWFALGFTAVLLAGNVRFAFPEGLGGRLVSLAAAGLVASLALGAALFVAPRIPLPSASGGQDGDPIQMADVSLDLKRQINQGADRAAFDYTTSDGAGAYLRLYSLPTFSAGGWHLINSPVQTGRLPAPPGLDRGTALTTKVTITGLQSEWLPAPYAPTSTTAGEKFGFLPDSLAFLALGVPGRASATSSLSYTVQSVQAKPTFDELAAAQAGSPPDAEVTASVPSDISPTLVRLAHDITAGAATPGAKVQAILAYLKRPEFSYSLDAQPGSGYEGLEAFLLRDHKGFCVQYASSVALLARIEGIPSRIAIGFTPGRFVGDHWTVTMHDMHAWPELYLAGWGWVSFEPTPGIGSGSSSQEAPTRTTTPTTTSTPTSTPSAARSASSSASSSPRPAAGSPGGLPRDLLIGLGIGLVVAVALAATPALLRGRMRRARLAPGRDPSVSALDALDEIRAIALDAGRPWPAGSPRYAASEVAAWVDGTASAQGVREVGMAAERAQFGGPGQEPSARDWTPVATGFAADLASRTASKRQRFRARWLPASLFG</sequence>
<feature type="compositionally biased region" description="Low complexity" evidence="1">
    <location>
        <begin position="526"/>
        <end position="564"/>
    </location>
</feature>
<evidence type="ECO:0000256" key="1">
    <source>
        <dbReference type="SAM" id="MobiDB-lite"/>
    </source>
</evidence>
<dbReference type="PANTHER" id="PTHR42736:SF1">
    <property type="entry name" value="PROTEIN-GLUTAMINE GAMMA-GLUTAMYLTRANSFERASE"/>
    <property type="match status" value="1"/>
</dbReference>
<dbReference type="Pfam" id="PF01841">
    <property type="entry name" value="Transglut_core"/>
    <property type="match status" value="1"/>
</dbReference>
<dbReference type="OrthoDB" id="9804023at2"/>
<feature type="domain" description="Transglutaminase-like" evidence="3">
    <location>
        <begin position="446"/>
        <end position="515"/>
    </location>
</feature>
<feature type="transmembrane region" description="Helical" evidence="2">
    <location>
        <begin position="194"/>
        <end position="215"/>
    </location>
</feature>
<feature type="transmembrane region" description="Helical" evidence="2">
    <location>
        <begin position="107"/>
        <end position="127"/>
    </location>
</feature>
<keyword evidence="2" id="KW-0812">Transmembrane</keyword>
<dbReference type="InterPro" id="IPR002931">
    <property type="entry name" value="Transglutaminase-like"/>
</dbReference>
<dbReference type="InterPro" id="IPR052901">
    <property type="entry name" value="Bact_TGase-like"/>
</dbReference>
<dbReference type="RefSeq" id="WP_131172252.1">
    <property type="nucleotide sequence ID" value="NZ_FXTL01000010.1"/>
</dbReference>
<feature type="transmembrane region" description="Helical" evidence="2">
    <location>
        <begin position="36"/>
        <end position="57"/>
    </location>
</feature>
<feature type="transmembrane region" description="Helical" evidence="2">
    <location>
        <begin position="139"/>
        <end position="155"/>
    </location>
</feature>